<evidence type="ECO:0000256" key="17">
    <source>
        <dbReference type="ARBA" id="ARBA00048586"/>
    </source>
</evidence>
<evidence type="ECO:0000256" key="3">
    <source>
        <dbReference type="ARBA" id="ARBA00005042"/>
    </source>
</evidence>
<evidence type="ECO:0000256" key="5">
    <source>
        <dbReference type="ARBA" id="ARBA00010441"/>
    </source>
</evidence>
<keyword evidence="13" id="KW-0443">Lipid metabolism</keyword>
<dbReference type="PANTHER" id="PTHR14269:SF62">
    <property type="entry name" value="CDP-DIACYLGLYCEROL--GLYCEROL-3-PHOSPHATE 3-PHOSPHATIDYLTRANSFERASE 1, CHLOROPLASTIC"/>
    <property type="match status" value="1"/>
</dbReference>
<evidence type="ECO:0000256" key="19">
    <source>
        <dbReference type="RuleBase" id="RU003750"/>
    </source>
</evidence>
<organism evidence="21 22">
    <name type="scientific">Peptostreptococcus russellii</name>
    <dbReference type="NCBI Taxonomy" id="215200"/>
    <lineage>
        <taxon>Bacteria</taxon>
        <taxon>Bacillati</taxon>
        <taxon>Bacillota</taxon>
        <taxon>Clostridia</taxon>
        <taxon>Peptostreptococcales</taxon>
        <taxon>Peptostreptococcaceae</taxon>
        <taxon>Peptostreptococcus</taxon>
    </lineage>
</organism>
<comment type="catalytic activity">
    <reaction evidence="17">
        <text>a CDP-1,2-diacyl-sn-glycerol + sn-glycerol 3-phosphate = a 1,2-diacyl-sn-glycero-3-phospho-(1'-sn-glycero-3'-phosphate) + CMP + H(+)</text>
        <dbReference type="Rhea" id="RHEA:12593"/>
        <dbReference type="ChEBI" id="CHEBI:15378"/>
        <dbReference type="ChEBI" id="CHEBI:57597"/>
        <dbReference type="ChEBI" id="CHEBI:58332"/>
        <dbReference type="ChEBI" id="CHEBI:60110"/>
        <dbReference type="ChEBI" id="CHEBI:60377"/>
        <dbReference type="EC" id="2.7.8.5"/>
    </reaction>
</comment>
<dbReference type="GO" id="GO:0008444">
    <property type="term" value="F:CDP-diacylglycerol-glycerol-3-phosphate 3-phosphatidyltransferase activity"/>
    <property type="evidence" value="ECO:0007669"/>
    <property type="project" value="UniProtKB-UniRule"/>
</dbReference>
<evidence type="ECO:0000256" key="11">
    <source>
        <dbReference type="ARBA" id="ARBA00022692"/>
    </source>
</evidence>
<keyword evidence="15" id="KW-0594">Phospholipid biosynthesis</keyword>
<evidence type="ECO:0000313" key="21">
    <source>
        <dbReference type="EMBL" id="SEN18057.1"/>
    </source>
</evidence>
<keyword evidence="8" id="KW-1003">Cell membrane</keyword>
<dbReference type="Proteomes" id="UP000199512">
    <property type="component" value="Unassembled WGS sequence"/>
</dbReference>
<dbReference type="PROSITE" id="PS00379">
    <property type="entry name" value="CDP_ALCOHOL_P_TRANSF"/>
    <property type="match status" value="1"/>
</dbReference>
<evidence type="ECO:0000256" key="10">
    <source>
        <dbReference type="ARBA" id="ARBA00022679"/>
    </source>
</evidence>
<dbReference type="GO" id="GO:0006655">
    <property type="term" value="P:phosphatidylglycerol biosynthetic process"/>
    <property type="evidence" value="ECO:0007669"/>
    <property type="project" value="UniProtKB-UniPathway"/>
</dbReference>
<protein>
    <recommendedName>
        <fullName evidence="7 18">CDP-diacylglycerol--glycerol-3-phosphate 3-phosphatidyltransferase</fullName>
        <ecNumber evidence="6 18">2.7.8.5</ecNumber>
    </recommendedName>
</protein>
<evidence type="ECO:0000256" key="4">
    <source>
        <dbReference type="ARBA" id="ARBA00005189"/>
    </source>
</evidence>
<feature type="transmembrane region" description="Helical" evidence="20">
    <location>
        <begin position="71"/>
        <end position="96"/>
    </location>
</feature>
<evidence type="ECO:0000256" key="18">
    <source>
        <dbReference type="NCBIfam" id="TIGR00560"/>
    </source>
</evidence>
<accession>A0A1H8EGR4</accession>
<comment type="subcellular location">
    <subcellularLocation>
        <location evidence="2">Cell membrane</location>
        <topology evidence="2">Multi-pass membrane protein</topology>
    </subcellularLocation>
</comment>
<dbReference type="Gene3D" id="1.20.120.1760">
    <property type="match status" value="1"/>
</dbReference>
<dbReference type="STRING" id="215200.SAMN05216454_10197"/>
<proteinExistence type="inferred from homology"/>
<keyword evidence="22" id="KW-1185">Reference proteome</keyword>
<evidence type="ECO:0000256" key="2">
    <source>
        <dbReference type="ARBA" id="ARBA00004651"/>
    </source>
</evidence>
<name>A0A1H8EGR4_9FIRM</name>
<evidence type="ECO:0000256" key="9">
    <source>
        <dbReference type="ARBA" id="ARBA00022516"/>
    </source>
</evidence>
<dbReference type="NCBIfam" id="TIGR00560">
    <property type="entry name" value="pgsA"/>
    <property type="match status" value="1"/>
</dbReference>
<comment type="pathway">
    <text evidence="3">Phospholipid metabolism; phosphatidylglycerol biosynthesis; phosphatidylglycerol from CDP-diacylglycerol: step 1/2.</text>
</comment>
<evidence type="ECO:0000256" key="14">
    <source>
        <dbReference type="ARBA" id="ARBA00023136"/>
    </source>
</evidence>
<evidence type="ECO:0000256" key="15">
    <source>
        <dbReference type="ARBA" id="ARBA00023209"/>
    </source>
</evidence>
<keyword evidence="14 20" id="KW-0472">Membrane</keyword>
<dbReference type="InterPro" id="IPR004570">
    <property type="entry name" value="Phosphatidylglycerol_P_synth"/>
</dbReference>
<dbReference type="GO" id="GO:0005886">
    <property type="term" value="C:plasma membrane"/>
    <property type="evidence" value="ECO:0007669"/>
    <property type="project" value="UniProtKB-SubCell"/>
</dbReference>
<comment type="function">
    <text evidence="1">This protein catalyzes the committed step to the synthesis of the acidic phospholipids.</text>
</comment>
<dbReference type="UniPathway" id="UPA00084">
    <property type="reaction ID" value="UER00503"/>
</dbReference>
<sequence>MNLPNKLTVFRMCMVPLLVLFMYLPIPGKYLISLIIFVVAAITDALDGNIARRNNMVTDFGKFMDPLADKLLVIAALICLIEVGLVPGWIVLIIVARELAVSIMRAIAAADGNVIAAGNSGKIKTVVQMISIILLLFGAHIDSSGVIMAGKVLIYIAAALTVYSGYEYFANNKYLFEDR</sequence>
<dbReference type="InterPro" id="IPR000462">
    <property type="entry name" value="CDP-OH_P_trans"/>
</dbReference>
<feature type="transmembrane region" description="Helical" evidence="20">
    <location>
        <begin position="152"/>
        <end position="169"/>
    </location>
</feature>
<reference evidence="21 22" key="1">
    <citation type="submission" date="2016-10" db="EMBL/GenBank/DDBJ databases">
        <authorList>
            <person name="de Groot N.N."/>
        </authorList>
    </citation>
    <scope>NUCLEOTIDE SEQUENCE [LARGE SCALE GENOMIC DNA]</scope>
    <source>
        <strain evidence="21 22">Calf135</strain>
    </source>
</reference>
<evidence type="ECO:0000256" key="12">
    <source>
        <dbReference type="ARBA" id="ARBA00022989"/>
    </source>
</evidence>
<evidence type="ECO:0000256" key="20">
    <source>
        <dbReference type="SAM" id="Phobius"/>
    </source>
</evidence>
<dbReference type="PANTHER" id="PTHR14269">
    <property type="entry name" value="CDP-DIACYLGLYCEROL--GLYCEROL-3-PHOSPHATE 3-PHOSPHATIDYLTRANSFERASE-RELATED"/>
    <property type="match status" value="1"/>
</dbReference>
<dbReference type="Pfam" id="PF01066">
    <property type="entry name" value="CDP-OH_P_transf"/>
    <property type="match status" value="1"/>
</dbReference>
<dbReference type="InterPro" id="IPR048254">
    <property type="entry name" value="CDP_ALCOHOL_P_TRANSF_CS"/>
</dbReference>
<dbReference type="RefSeq" id="WP_091973077.1">
    <property type="nucleotide sequence ID" value="NZ_CAUWDX010000015.1"/>
</dbReference>
<evidence type="ECO:0000256" key="8">
    <source>
        <dbReference type="ARBA" id="ARBA00022475"/>
    </source>
</evidence>
<dbReference type="InterPro" id="IPR050324">
    <property type="entry name" value="CDP-alcohol_PTase-I"/>
</dbReference>
<dbReference type="PIRSF" id="PIRSF000847">
    <property type="entry name" value="Phos_ph_gly_syn"/>
    <property type="match status" value="1"/>
</dbReference>
<keyword evidence="9" id="KW-0444">Lipid biosynthesis</keyword>
<comment type="similarity">
    <text evidence="5 19">Belongs to the CDP-alcohol phosphatidyltransferase class-I family.</text>
</comment>
<evidence type="ECO:0000256" key="13">
    <source>
        <dbReference type="ARBA" id="ARBA00023098"/>
    </source>
</evidence>
<keyword evidence="16" id="KW-1208">Phospholipid metabolism</keyword>
<evidence type="ECO:0000313" key="22">
    <source>
        <dbReference type="Proteomes" id="UP000199512"/>
    </source>
</evidence>
<feature type="transmembrane region" description="Helical" evidence="20">
    <location>
        <begin position="7"/>
        <end position="24"/>
    </location>
</feature>
<keyword evidence="11 20" id="KW-0812">Transmembrane</keyword>
<dbReference type="OrthoDB" id="9796672at2"/>
<keyword evidence="10 19" id="KW-0808">Transferase</keyword>
<evidence type="ECO:0000256" key="1">
    <source>
        <dbReference type="ARBA" id="ARBA00003973"/>
    </source>
</evidence>
<feature type="transmembrane region" description="Helical" evidence="20">
    <location>
        <begin position="30"/>
        <end position="50"/>
    </location>
</feature>
<keyword evidence="12 20" id="KW-1133">Transmembrane helix</keyword>
<dbReference type="FunFam" id="1.20.120.1760:FF:000004">
    <property type="entry name" value="CDP-diacylglycerol--glycerol-3-phosphate 3-phosphatidyltransferase"/>
    <property type="match status" value="1"/>
</dbReference>
<dbReference type="EC" id="2.7.8.5" evidence="6 18"/>
<evidence type="ECO:0000256" key="6">
    <source>
        <dbReference type="ARBA" id="ARBA00013170"/>
    </source>
</evidence>
<dbReference type="AlphaFoldDB" id="A0A1H8EGR4"/>
<comment type="pathway">
    <text evidence="4">Lipid metabolism.</text>
</comment>
<evidence type="ECO:0000256" key="16">
    <source>
        <dbReference type="ARBA" id="ARBA00023264"/>
    </source>
</evidence>
<evidence type="ECO:0000256" key="7">
    <source>
        <dbReference type="ARBA" id="ARBA00014944"/>
    </source>
</evidence>
<gene>
    <name evidence="21" type="ORF">SAMN05216454_10197</name>
</gene>
<dbReference type="InterPro" id="IPR043130">
    <property type="entry name" value="CDP-OH_PTrfase_TM_dom"/>
</dbReference>
<dbReference type="EMBL" id="FODF01000001">
    <property type="protein sequence ID" value="SEN18057.1"/>
    <property type="molecule type" value="Genomic_DNA"/>
</dbReference>